<dbReference type="AlphaFoldDB" id="A0A0D7B3G6"/>
<feature type="region of interest" description="Disordered" evidence="1">
    <location>
        <begin position="278"/>
        <end position="360"/>
    </location>
</feature>
<feature type="compositionally biased region" description="Low complexity" evidence="1">
    <location>
        <begin position="278"/>
        <end position="324"/>
    </location>
</feature>
<accession>A0A0D7B3G6</accession>
<dbReference type="Proteomes" id="UP000054007">
    <property type="component" value="Unassembled WGS sequence"/>
</dbReference>
<keyword evidence="3" id="KW-1185">Reference proteome</keyword>
<evidence type="ECO:0000313" key="2">
    <source>
        <dbReference type="EMBL" id="KIY64694.1"/>
    </source>
</evidence>
<evidence type="ECO:0000313" key="3">
    <source>
        <dbReference type="Proteomes" id="UP000054007"/>
    </source>
</evidence>
<name>A0A0D7B3G6_9AGAR</name>
<gene>
    <name evidence="2" type="ORF">CYLTODRAFT_413143</name>
</gene>
<feature type="region of interest" description="Disordered" evidence="1">
    <location>
        <begin position="203"/>
        <end position="259"/>
    </location>
</feature>
<reference evidence="2 3" key="1">
    <citation type="journal article" date="2015" name="Fungal Genet. Biol.">
        <title>Evolution of novel wood decay mechanisms in Agaricales revealed by the genome sequences of Fistulina hepatica and Cylindrobasidium torrendii.</title>
        <authorList>
            <person name="Floudas D."/>
            <person name="Held B.W."/>
            <person name="Riley R."/>
            <person name="Nagy L.G."/>
            <person name="Koehler G."/>
            <person name="Ransdell A.S."/>
            <person name="Younus H."/>
            <person name="Chow J."/>
            <person name="Chiniquy J."/>
            <person name="Lipzen A."/>
            <person name="Tritt A."/>
            <person name="Sun H."/>
            <person name="Haridas S."/>
            <person name="LaButti K."/>
            <person name="Ohm R.A."/>
            <person name="Kues U."/>
            <person name="Blanchette R.A."/>
            <person name="Grigoriev I.V."/>
            <person name="Minto R.E."/>
            <person name="Hibbett D.S."/>
        </authorList>
    </citation>
    <scope>NUCLEOTIDE SEQUENCE [LARGE SCALE GENOMIC DNA]</scope>
    <source>
        <strain evidence="2 3">FP15055 ss-10</strain>
    </source>
</reference>
<evidence type="ECO:0000256" key="1">
    <source>
        <dbReference type="SAM" id="MobiDB-lite"/>
    </source>
</evidence>
<protein>
    <submittedName>
        <fullName evidence="2">Uncharacterized protein</fullName>
    </submittedName>
</protein>
<proteinExistence type="predicted"/>
<feature type="region of interest" description="Disordered" evidence="1">
    <location>
        <begin position="164"/>
        <end position="187"/>
    </location>
</feature>
<dbReference type="EMBL" id="KN880623">
    <property type="protein sequence ID" value="KIY64694.1"/>
    <property type="molecule type" value="Genomic_DNA"/>
</dbReference>
<organism evidence="2 3">
    <name type="scientific">Cylindrobasidium torrendii FP15055 ss-10</name>
    <dbReference type="NCBI Taxonomy" id="1314674"/>
    <lineage>
        <taxon>Eukaryota</taxon>
        <taxon>Fungi</taxon>
        <taxon>Dikarya</taxon>
        <taxon>Basidiomycota</taxon>
        <taxon>Agaricomycotina</taxon>
        <taxon>Agaricomycetes</taxon>
        <taxon>Agaricomycetidae</taxon>
        <taxon>Agaricales</taxon>
        <taxon>Marasmiineae</taxon>
        <taxon>Physalacriaceae</taxon>
        <taxon>Cylindrobasidium</taxon>
    </lineage>
</organism>
<sequence>MLWRASPVSRLLWTRACFLVNYQQDKRPAKKSPRRRSCPPITMSSGTPNFAITGPIRPTGVPVNHPLHNLAMEYSQAYFSGQYFLSAHDIERFKTNTKFHLDMTYVMARRVWESEKDAEARRIARFTQFFYPLVEWAILRRSTVFVEGEYRLLSPDQVDIYASQPRPLPRPYSPPVDADAHPKSTGVGLSAEDLDLLDIGPGYTFPDKPPRLPRSKNEIPPPRVKKDLPPGAALFRKKASMSTSTRRDKQDAIKASSHSSALRLKAKPVALKIAIPPSAAAASSSNAMDTSSPSEALSSPLSSPVSISFSPSPLESSMPTYSSPPSSPMAVAHKQRISESDDEGMSDSDYPYGTDFSVLN</sequence>